<name>A0A1J1LSI3_9CYAN</name>
<evidence type="ECO:0000259" key="1">
    <source>
        <dbReference type="Pfam" id="PF01471"/>
    </source>
</evidence>
<dbReference type="Proteomes" id="UP000184315">
    <property type="component" value="Unassembled WGS sequence"/>
</dbReference>
<proteinExistence type="predicted"/>
<dbReference type="AlphaFoldDB" id="A0A1J1LSI3"/>
<dbReference type="InterPro" id="IPR004555">
    <property type="entry name" value="G6PDH_assembly_OpcA"/>
</dbReference>
<dbReference type="NCBIfam" id="TIGR00534">
    <property type="entry name" value="OpcA"/>
    <property type="match status" value="1"/>
</dbReference>
<dbReference type="PANTHER" id="PTHR38658:SF1">
    <property type="entry name" value="OXPP CYCLE PROTEIN OPCA-RELATED"/>
    <property type="match status" value="1"/>
</dbReference>
<dbReference type="Pfam" id="PF01471">
    <property type="entry name" value="PG_binding_1"/>
    <property type="match status" value="1"/>
</dbReference>
<dbReference type="InterPro" id="IPR002477">
    <property type="entry name" value="Peptidoglycan-bd-like"/>
</dbReference>
<evidence type="ECO:0000313" key="5">
    <source>
        <dbReference type="Proteomes" id="UP000184315"/>
    </source>
</evidence>
<dbReference type="InterPro" id="IPR046802">
    <property type="entry name" value="OpcA_G6PD_C"/>
</dbReference>
<dbReference type="EMBL" id="CZDF01000172">
    <property type="protein sequence ID" value="CUR35359.1"/>
    <property type="molecule type" value="Genomic_DNA"/>
</dbReference>
<dbReference type="InterPro" id="IPR046801">
    <property type="entry name" value="OpcA_G6PD_N"/>
</dbReference>
<evidence type="ECO:0000259" key="3">
    <source>
        <dbReference type="Pfam" id="PF20171"/>
    </source>
</evidence>
<accession>A0A1J1LSI3</accession>
<dbReference type="Pfam" id="PF10128">
    <property type="entry name" value="OpcA_G6PD_assem"/>
    <property type="match status" value="1"/>
</dbReference>
<sequence>MNTPLVALQKPKDISLSQIEAELSSIWLSQNIGNGKTTAIATRAATFSMVVYEPEEFQQLLGTLGFYAGSIDGIHGTATRDAIKEAQKIYDLPITGRVDPDTLTKLREEFAKLPASKQTISNLDARGFSISETIAAQNPCRIITLCPTLGEDTGVTAQVSAYCPIQKKHEEGLVCCEYITLRGTKAALERVGNIVSSLMIPDLPKFVWWKATPNPEQELFKQLSSCSNCVIVDSSYFSDPESELLKMQNLIEEETYIADLNWHRLSPWQELTASAFDPPERRTSLVEIDNITLDYEKGNAAQALMFLGWFASRLEWKPVSFIDQQGDYDIKHIRFIGPNDKEILAELAAIPTADYGEIPGDLVGLRLTSGNPNANCCTILCSETTGCMRMEAGGSAQSCRTEQVIAATDQKAESLMAQQLQRWGRDVLYEESLGLTAQILKLQ</sequence>
<feature type="domain" description="Peptidoglycan binding-like" evidence="1">
    <location>
        <begin position="55"/>
        <end position="106"/>
    </location>
</feature>
<evidence type="ECO:0000313" key="4">
    <source>
        <dbReference type="EMBL" id="CUR35359.1"/>
    </source>
</evidence>
<dbReference type="InterPro" id="IPR036365">
    <property type="entry name" value="PGBD-like_sf"/>
</dbReference>
<dbReference type="PANTHER" id="PTHR38658">
    <property type="entry name" value="OXPP CYCLE PROTEIN OPCA-RELATED"/>
    <property type="match status" value="1"/>
</dbReference>
<protein>
    <submittedName>
        <fullName evidence="4">Putative OxPP cycle protein OpcA</fullName>
    </submittedName>
</protein>
<keyword evidence="5" id="KW-1185">Reference proteome</keyword>
<dbReference type="SUPFAM" id="SSF47090">
    <property type="entry name" value="PGBD-like"/>
    <property type="match status" value="1"/>
</dbReference>
<reference evidence="5" key="1">
    <citation type="submission" date="2015-10" db="EMBL/GenBank/DDBJ databases">
        <authorList>
            <person name="Regsiter A."/>
            <person name="william w."/>
        </authorList>
    </citation>
    <scope>NUCLEOTIDE SEQUENCE [LARGE SCALE GENOMIC DNA]</scope>
</reference>
<dbReference type="OrthoDB" id="128564at2"/>
<feature type="domain" description="Glucose-6-phosphate dehydrogenase assembly protein OpcA N-terminal" evidence="2">
    <location>
        <begin position="132"/>
        <end position="248"/>
    </location>
</feature>
<dbReference type="RefSeq" id="WP_072722289.1">
    <property type="nucleotide sequence ID" value="NZ_LN889813.1"/>
</dbReference>
<dbReference type="STRING" id="671072.PL9214650798"/>
<evidence type="ECO:0000259" key="2">
    <source>
        <dbReference type="Pfam" id="PF10128"/>
    </source>
</evidence>
<gene>
    <name evidence="4" type="primary">opcA</name>
    <name evidence="4" type="ORF">PL9214650798</name>
</gene>
<dbReference type="Gene3D" id="1.10.101.10">
    <property type="entry name" value="PGBD-like superfamily/PGBD"/>
    <property type="match status" value="1"/>
</dbReference>
<dbReference type="InterPro" id="IPR036366">
    <property type="entry name" value="PGBDSf"/>
</dbReference>
<feature type="domain" description="Glucose-6-phosphate dehydrogenase assembly protein OpcA C-terminal" evidence="3">
    <location>
        <begin position="256"/>
        <end position="433"/>
    </location>
</feature>
<dbReference type="Pfam" id="PF20171">
    <property type="entry name" value="OpcA_G6PD_C"/>
    <property type="match status" value="1"/>
</dbReference>
<organism evidence="4 5">
    <name type="scientific">Planktothrix tepida PCC 9214</name>
    <dbReference type="NCBI Taxonomy" id="671072"/>
    <lineage>
        <taxon>Bacteria</taxon>
        <taxon>Bacillati</taxon>
        <taxon>Cyanobacteriota</taxon>
        <taxon>Cyanophyceae</taxon>
        <taxon>Oscillatoriophycideae</taxon>
        <taxon>Oscillatoriales</taxon>
        <taxon>Microcoleaceae</taxon>
        <taxon>Planktothrix</taxon>
    </lineage>
</organism>